<keyword evidence="1" id="KW-0812">Transmembrane</keyword>
<gene>
    <name evidence="2" type="ORF">C7212DRAFT_308889</name>
</gene>
<evidence type="ECO:0000313" key="3">
    <source>
        <dbReference type="Proteomes" id="UP000246991"/>
    </source>
</evidence>
<dbReference type="EMBL" id="PYWC01000013">
    <property type="protein sequence ID" value="PWW78640.1"/>
    <property type="molecule type" value="Genomic_DNA"/>
</dbReference>
<protein>
    <submittedName>
        <fullName evidence="2">Uncharacterized protein</fullName>
    </submittedName>
</protein>
<evidence type="ECO:0000256" key="1">
    <source>
        <dbReference type="SAM" id="Phobius"/>
    </source>
</evidence>
<keyword evidence="3" id="KW-1185">Reference proteome</keyword>
<comment type="caution">
    <text evidence="2">The sequence shown here is derived from an EMBL/GenBank/DDBJ whole genome shotgun (WGS) entry which is preliminary data.</text>
</comment>
<dbReference type="Proteomes" id="UP000246991">
    <property type="component" value="Unassembled WGS sequence"/>
</dbReference>
<dbReference type="OrthoDB" id="5416902at2759"/>
<keyword evidence="1" id="KW-0472">Membrane</keyword>
<feature type="transmembrane region" description="Helical" evidence="1">
    <location>
        <begin position="14"/>
        <end position="34"/>
    </location>
</feature>
<proteinExistence type="predicted"/>
<accession>A0A317SXR3</accession>
<sequence length="129" mass="14256">MPRFHFRHVNPGEWIIAGATIFCGGLLTGMDLLLRSDIKKSEKMIQDTHIEVTLAKVDIKDIKSDITILRSDVSDVKADLVTTRIDLTNQIQLNRRMIGGSPFSFPSDPNRRSGVGNSTDCILQGKGCS</sequence>
<dbReference type="AlphaFoldDB" id="A0A317SXR3"/>
<name>A0A317SXR3_9PEZI</name>
<reference evidence="2 3" key="1">
    <citation type="submission" date="2018-03" db="EMBL/GenBank/DDBJ databases">
        <title>Genomes of Pezizomycetes fungi and the evolution of truffles.</title>
        <authorList>
            <person name="Murat C."/>
            <person name="Payen T."/>
            <person name="Noel B."/>
            <person name="Kuo A."/>
            <person name="Martin F.M."/>
        </authorList>
    </citation>
    <scope>NUCLEOTIDE SEQUENCE [LARGE SCALE GENOMIC DNA]</scope>
    <source>
        <strain evidence="2">091103-1</strain>
    </source>
</reference>
<organism evidence="2 3">
    <name type="scientific">Tuber magnatum</name>
    <name type="common">white Piedmont truffle</name>
    <dbReference type="NCBI Taxonomy" id="42249"/>
    <lineage>
        <taxon>Eukaryota</taxon>
        <taxon>Fungi</taxon>
        <taxon>Dikarya</taxon>
        <taxon>Ascomycota</taxon>
        <taxon>Pezizomycotina</taxon>
        <taxon>Pezizomycetes</taxon>
        <taxon>Pezizales</taxon>
        <taxon>Tuberaceae</taxon>
        <taxon>Tuber</taxon>
    </lineage>
</organism>
<keyword evidence="1" id="KW-1133">Transmembrane helix</keyword>
<evidence type="ECO:0000313" key="2">
    <source>
        <dbReference type="EMBL" id="PWW78640.1"/>
    </source>
</evidence>